<reference evidence="4" key="1">
    <citation type="submission" date="2013-09" db="EMBL/GenBank/DDBJ databases">
        <title>The Genome Sequence of Anopheles maculatus species B.</title>
        <authorList>
            <consortium name="The Broad Institute Genomics Platform"/>
            <person name="Neafsey D.E."/>
            <person name="Besansky N."/>
            <person name="Howell P."/>
            <person name="Walton C."/>
            <person name="Young S.K."/>
            <person name="Zeng Q."/>
            <person name="Gargeya S."/>
            <person name="Fitzgerald M."/>
            <person name="Haas B."/>
            <person name="Abouelleil A."/>
            <person name="Allen A.W."/>
            <person name="Alvarado L."/>
            <person name="Arachchi H.M."/>
            <person name="Berlin A.M."/>
            <person name="Chapman S.B."/>
            <person name="Gainer-Dewar J."/>
            <person name="Goldberg J."/>
            <person name="Griggs A."/>
            <person name="Gujja S."/>
            <person name="Hansen M."/>
            <person name="Howarth C."/>
            <person name="Imamovic A."/>
            <person name="Ireland A."/>
            <person name="Larimer J."/>
            <person name="McCowan C."/>
            <person name="Murphy C."/>
            <person name="Pearson M."/>
            <person name="Poon T.W."/>
            <person name="Priest M."/>
            <person name="Roberts A."/>
            <person name="Saif S."/>
            <person name="Shea T."/>
            <person name="Sisk P."/>
            <person name="Sykes S."/>
            <person name="Wortman J."/>
            <person name="Nusbaum C."/>
            <person name="Birren B."/>
        </authorList>
    </citation>
    <scope>NUCLEOTIDE SEQUENCE [LARGE SCALE GENOMIC DNA]</scope>
    <source>
        <strain evidence="4">maculatus3</strain>
    </source>
</reference>
<proteinExistence type="predicted"/>
<dbReference type="Proteomes" id="UP000075901">
    <property type="component" value="Unassembled WGS sequence"/>
</dbReference>
<dbReference type="EnsemblMetazoa" id="AMAM012930-RA">
    <property type="protein sequence ID" value="AMAM012930-PA"/>
    <property type="gene ID" value="AMAM012930"/>
</dbReference>
<evidence type="ECO:0000313" key="3">
    <source>
        <dbReference type="EnsemblMetazoa" id="AMAM012930-PA"/>
    </source>
</evidence>
<organism evidence="3 4">
    <name type="scientific">Anopheles maculatus</name>
    <dbReference type="NCBI Taxonomy" id="74869"/>
    <lineage>
        <taxon>Eukaryota</taxon>
        <taxon>Metazoa</taxon>
        <taxon>Ecdysozoa</taxon>
        <taxon>Arthropoda</taxon>
        <taxon>Hexapoda</taxon>
        <taxon>Insecta</taxon>
        <taxon>Pterygota</taxon>
        <taxon>Neoptera</taxon>
        <taxon>Endopterygota</taxon>
        <taxon>Diptera</taxon>
        <taxon>Nematocera</taxon>
        <taxon>Culicoidea</taxon>
        <taxon>Culicidae</taxon>
        <taxon>Anophelinae</taxon>
        <taxon>Anopheles</taxon>
        <taxon>Anopheles maculatus group</taxon>
    </lineage>
</organism>
<sequence length="156" mass="17675">MNSGTTNKATKKFRDPGDKSGTADRNGKDSENNDSDLNGTKKGRAKRGQRNKLFDENSKFLANFDPGKSQREKRKLERNIRVTTKHIGMYNEKGVLRSNGVDLCDCLNQQCPGCHMPCADCGISKCGKVCRKHRKWIYERVEVDAKDSVKEFPFKD</sequence>
<dbReference type="VEuPathDB" id="VectorBase:AMAM012930"/>
<evidence type="ECO:0000313" key="4">
    <source>
        <dbReference type="Proteomes" id="UP000075901"/>
    </source>
</evidence>
<dbReference type="PANTHER" id="PTHR46536">
    <property type="entry name" value="ARL14 EFFECTOR PROTEIN"/>
    <property type="match status" value="1"/>
</dbReference>
<feature type="domain" description="ARF7 effector protein C-terminal" evidence="2">
    <location>
        <begin position="47"/>
        <end position="143"/>
    </location>
</feature>
<dbReference type="AlphaFoldDB" id="A0A182ST89"/>
<evidence type="ECO:0000256" key="1">
    <source>
        <dbReference type="SAM" id="MobiDB-lite"/>
    </source>
</evidence>
<dbReference type="InterPro" id="IPR029264">
    <property type="entry name" value="ARF7EP_C"/>
</dbReference>
<feature type="compositionally biased region" description="Basic residues" evidence="1">
    <location>
        <begin position="41"/>
        <end position="50"/>
    </location>
</feature>
<keyword evidence="4" id="KW-1185">Reference proteome</keyword>
<protein>
    <submittedName>
        <fullName evidence="3">ARF7EP_C domain-containing protein</fullName>
    </submittedName>
</protein>
<dbReference type="PANTHER" id="PTHR46536:SF3">
    <property type="entry name" value="ARF7 EFFECTOR PROTEIN C-TERMINAL DOMAIN-CONTAINING PROTEIN"/>
    <property type="match status" value="1"/>
</dbReference>
<dbReference type="Pfam" id="PF14949">
    <property type="entry name" value="ARF7EP_C"/>
    <property type="match status" value="1"/>
</dbReference>
<name>A0A182ST89_9DIPT</name>
<accession>A0A182ST89</accession>
<feature type="region of interest" description="Disordered" evidence="1">
    <location>
        <begin position="1"/>
        <end position="74"/>
    </location>
</feature>
<feature type="compositionally biased region" description="Basic and acidic residues" evidence="1">
    <location>
        <begin position="12"/>
        <end position="31"/>
    </location>
</feature>
<evidence type="ECO:0000259" key="2">
    <source>
        <dbReference type="Pfam" id="PF14949"/>
    </source>
</evidence>
<reference evidence="3" key="2">
    <citation type="submission" date="2020-05" db="UniProtKB">
        <authorList>
            <consortium name="EnsemblMetazoa"/>
        </authorList>
    </citation>
    <scope>IDENTIFICATION</scope>
    <source>
        <strain evidence="3">maculatus3</strain>
    </source>
</reference>